<keyword evidence="1" id="KW-0808">Transferase</keyword>
<sequence length="143" mass="15803">MVNLAEWAMKWQKKGELEQVIDQSLKGKIVPDSLRKFGATGEKCLADYGVDRPSMGDVLWNLEYALQLQEPVVDGEDDDNSTNMIGELPLRFNDYNNNHGGDTSVNVSVAGKGRFEEEDSSVDDVSGVSMSQVFSQLVKSEGR</sequence>
<dbReference type="PANTHER" id="PTHR27003">
    <property type="entry name" value="OS07G0166700 PROTEIN"/>
    <property type="match status" value="1"/>
</dbReference>
<reference evidence="1" key="1">
    <citation type="submission" date="2016-07" db="EMBL/GenBank/DDBJ databases">
        <title>De novo transcriptome assembly of four accessions of the metal hyperaccumulator plant Noccaea caerulescens.</title>
        <authorList>
            <person name="Blande D."/>
            <person name="Halimaa P."/>
            <person name="Tervahauta A.I."/>
            <person name="Aarts M.G."/>
            <person name="Karenlampi S.O."/>
        </authorList>
    </citation>
    <scope>NUCLEOTIDE SEQUENCE</scope>
</reference>
<name>A0A1J3IEG9_NOCCA</name>
<evidence type="ECO:0000313" key="1">
    <source>
        <dbReference type="EMBL" id="JAU78795.1"/>
    </source>
</evidence>
<dbReference type="Gene3D" id="1.10.510.10">
    <property type="entry name" value="Transferase(Phosphotransferase) domain 1"/>
    <property type="match status" value="1"/>
</dbReference>
<dbReference type="GO" id="GO:0004714">
    <property type="term" value="F:transmembrane receptor protein tyrosine kinase activity"/>
    <property type="evidence" value="ECO:0007669"/>
    <property type="project" value="InterPro"/>
</dbReference>
<dbReference type="InterPro" id="IPR045272">
    <property type="entry name" value="ANXUR1/2-like"/>
</dbReference>
<keyword evidence="1" id="KW-0675">Receptor</keyword>
<dbReference type="AlphaFoldDB" id="A0A1J3IEG9"/>
<gene>
    <name evidence="1" type="ORF">MP_TR26802_c19_g1_i1_g.79594</name>
</gene>
<proteinExistence type="predicted"/>
<protein>
    <submittedName>
        <fullName evidence="1">Putative receptor-like protein kinase</fullName>
    </submittedName>
</protein>
<dbReference type="GO" id="GO:0005886">
    <property type="term" value="C:plasma membrane"/>
    <property type="evidence" value="ECO:0007669"/>
    <property type="project" value="TreeGrafter"/>
</dbReference>
<dbReference type="GO" id="GO:0009506">
    <property type="term" value="C:plasmodesma"/>
    <property type="evidence" value="ECO:0007669"/>
    <property type="project" value="TreeGrafter"/>
</dbReference>
<keyword evidence="1" id="KW-0418">Kinase</keyword>
<dbReference type="EMBL" id="GEVM01027143">
    <property type="protein sequence ID" value="JAU78795.1"/>
    <property type="molecule type" value="Transcribed_RNA"/>
</dbReference>
<organism evidence="1">
    <name type="scientific">Noccaea caerulescens</name>
    <name type="common">Alpine penny-cress</name>
    <name type="synonym">Thlaspi caerulescens</name>
    <dbReference type="NCBI Taxonomy" id="107243"/>
    <lineage>
        <taxon>Eukaryota</taxon>
        <taxon>Viridiplantae</taxon>
        <taxon>Streptophyta</taxon>
        <taxon>Embryophyta</taxon>
        <taxon>Tracheophyta</taxon>
        <taxon>Spermatophyta</taxon>
        <taxon>Magnoliopsida</taxon>
        <taxon>eudicotyledons</taxon>
        <taxon>Gunneridae</taxon>
        <taxon>Pentapetalae</taxon>
        <taxon>rosids</taxon>
        <taxon>malvids</taxon>
        <taxon>Brassicales</taxon>
        <taxon>Brassicaceae</taxon>
        <taxon>Coluteocarpeae</taxon>
        <taxon>Noccaea</taxon>
    </lineage>
</organism>
<accession>A0A1J3IEG9</accession>
<dbReference type="PANTHER" id="PTHR27003:SF401">
    <property type="entry name" value="PROTEIN KINASE DOMAIN-CONTAINING PROTEIN"/>
    <property type="match status" value="1"/>
</dbReference>